<sequence length="73" mass="7971">MVKRIRRITNLPSNPDGEGIDELEAVDKKVIPSAPKNFQPRLAAVPSSTQPSTAMPPALDFPMRKTPAPQPRP</sequence>
<accession>A0A9Q3E9S6</accession>
<dbReference type="AlphaFoldDB" id="A0A9Q3E9S6"/>
<gene>
    <name evidence="2" type="ORF">O181_054693</name>
</gene>
<dbReference type="Proteomes" id="UP000765509">
    <property type="component" value="Unassembled WGS sequence"/>
</dbReference>
<reference evidence="2" key="1">
    <citation type="submission" date="2021-03" db="EMBL/GenBank/DDBJ databases">
        <title>Draft genome sequence of rust myrtle Austropuccinia psidii MF-1, a brazilian biotype.</title>
        <authorList>
            <person name="Quecine M.C."/>
            <person name="Pachon D.M.R."/>
            <person name="Bonatelli M.L."/>
            <person name="Correr F.H."/>
            <person name="Franceschini L.M."/>
            <person name="Leite T.F."/>
            <person name="Margarido G.R.A."/>
            <person name="Almeida C.A."/>
            <person name="Ferrarezi J.A."/>
            <person name="Labate C.A."/>
        </authorList>
    </citation>
    <scope>NUCLEOTIDE SEQUENCE</scope>
    <source>
        <strain evidence="2">MF-1</strain>
    </source>
</reference>
<organism evidence="2 3">
    <name type="scientific">Austropuccinia psidii MF-1</name>
    <dbReference type="NCBI Taxonomy" id="1389203"/>
    <lineage>
        <taxon>Eukaryota</taxon>
        <taxon>Fungi</taxon>
        <taxon>Dikarya</taxon>
        <taxon>Basidiomycota</taxon>
        <taxon>Pucciniomycotina</taxon>
        <taxon>Pucciniomycetes</taxon>
        <taxon>Pucciniales</taxon>
        <taxon>Sphaerophragmiaceae</taxon>
        <taxon>Austropuccinia</taxon>
    </lineage>
</organism>
<protein>
    <submittedName>
        <fullName evidence="2">Uncharacterized protein</fullName>
    </submittedName>
</protein>
<comment type="caution">
    <text evidence="2">The sequence shown here is derived from an EMBL/GenBank/DDBJ whole genome shotgun (WGS) entry which is preliminary data.</text>
</comment>
<proteinExistence type="predicted"/>
<feature type="region of interest" description="Disordered" evidence="1">
    <location>
        <begin position="32"/>
        <end position="73"/>
    </location>
</feature>
<dbReference type="EMBL" id="AVOT02024363">
    <property type="protein sequence ID" value="MBW0514978.1"/>
    <property type="molecule type" value="Genomic_DNA"/>
</dbReference>
<keyword evidence="3" id="KW-1185">Reference proteome</keyword>
<name>A0A9Q3E9S6_9BASI</name>
<evidence type="ECO:0000256" key="1">
    <source>
        <dbReference type="SAM" id="MobiDB-lite"/>
    </source>
</evidence>
<feature type="region of interest" description="Disordered" evidence="1">
    <location>
        <begin position="1"/>
        <end position="20"/>
    </location>
</feature>
<evidence type="ECO:0000313" key="2">
    <source>
        <dbReference type="EMBL" id="MBW0514978.1"/>
    </source>
</evidence>
<evidence type="ECO:0000313" key="3">
    <source>
        <dbReference type="Proteomes" id="UP000765509"/>
    </source>
</evidence>